<name>A0A8K0CU76_IGNLU</name>
<proteinExistence type="predicted"/>
<gene>
    <name evidence="2" type="ORF">ILUMI_15380</name>
</gene>
<dbReference type="Proteomes" id="UP000801492">
    <property type="component" value="Unassembled WGS sequence"/>
</dbReference>
<sequence>MNRWKEYFKDLLKDDVITEDKNVETQRPNNSEALQEDSPYISKDELDNAISKIKMGKAPEEDEITGKIVKYLQDELNSEKKKLQRNGEQL</sequence>
<evidence type="ECO:0000313" key="3">
    <source>
        <dbReference type="Proteomes" id="UP000801492"/>
    </source>
</evidence>
<accession>A0A8K0CU76</accession>
<evidence type="ECO:0000313" key="2">
    <source>
        <dbReference type="EMBL" id="KAF2890793.1"/>
    </source>
</evidence>
<dbReference type="AlphaFoldDB" id="A0A8K0CU76"/>
<keyword evidence="3" id="KW-1185">Reference proteome</keyword>
<dbReference type="EMBL" id="VTPC01046340">
    <property type="protein sequence ID" value="KAF2890793.1"/>
    <property type="molecule type" value="Genomic_DNA"/>
</dbReference>
<dbReference type="OrthoDB" id="6782199at2759"/>
<organism evidence="2 3">
    <name type="scientific">Ignelater luminosus</name>
    <name type="common">Cucubano</name>
    <name type="synonym">Pyrophorus luminosus</name>
    <dbReference type="NCBI Taxonomy" id="2038154"/>
    <lineage>
        <taxon>Eukaryota</taxon>
        <taxon>Metazoa</taxon>
        <taxon>Ecdysozoa</taxon>
        <taxon>Arthropoda</taxon>
        <taxon>Hexapoda</taxon>
        <taxon>Insecta</taxon>
        <taxon>Pterygota</taxon>
        <taxon>Neoptera</taxon>
        <taxon>Endopterygota</taxon>
        <taxon>Coleoptera</taxon>
        <taxon>Polyphaga</taxon>
        <taxon>Elateriformia</taxon>
        <taxon>Elateroidea</taxon>
        <taxon>Elateridae</taxon>
        <taxon>Agrypninae</taxon>
        <taxon>Pyrophorini</taxon>
        <taxon>Ignelater</taxon>
    </lineage>
</organism>
<comment type="caution">
    <text evidence="2">The sequence shown here is derived from an EMBL/GenBank/DDBJ whole genome shotgun (WGS) entry which is preliminary data.</text>
</comment>
<evidence type="ECO:0000256" key="1">
    <source>
        <dbReference type="SAM" id="MobiDB-lite"/>
    </source>
</evidence>
<reference evidence="2" key="1">
    <citation type="submission" date="2019-08" db="EMBL/GenBank/DDBJ databases">
        <title>The genome of the North American firefly Photinus pyralis.</title>
        <authorList>
            <consortium name="Photinus pyralis genome working group"/>
            <person name="Fallon T.R."/>
            <person name="Sander Lower S.E."/>
            <person name="Weng J.-K."/>
        </authorList>
    </citation>
    <scope>NUCLEOTIDE SEQUENCE</scope>
    <source>
        <strain evidence="2">TRF0915ILg1</strain>
        <tissue evidence="2">Whole body</tissue>
    </source>
</reference>
<protein>
    <submittedName>
        <fullName evidence="2">Uncharacterized protein</fullName>
    </submittedName>
</protein>
<feature type="region of interest" description="Disordered" evidence="1">
    <location>
        <begin position="22"/>
        <end position="42"/>
    </location>
</feature>